<dbReference type="GO" id="GO:0020037">
    <property type="term" value="F:heme binding"/>
    <property type="evidence" value="ECO:0007669"/>
    <property type="project" value="InterPro"/>
</dbReference>
<dbReference type="RefSeq" id="WP_089526330.1">
    <property type="nucleotide sequence ID" value="NZ_NMUQ01000003.1"/>
</dbReference>
<sequence length="114" mass="12128">MKLNRKLLAVTLFPALLLGGCGASETNSPGGQTMPEGPAETIALYKASCISCHGTDLKGRMNAQTDIRDIGSRLTPEMIQQQIENGGSLMPGFKHSLSEQEIQALTDWLAGLKG</sequence>
<dbReference type="Pfam" id="PF13442">
    <property type="entry name" value="Cytochrome_CBB3"/>
    <property type="match status" value="1"/>
</dbReference>
<evidence type="ECO:0000256" key="2">
    <source>
        <dbReference type="ARBA" id="ARBA00022723"/>
    </source>
</evidence>
<evidence type="ECO:0000256" key="1">
    <source>
        <dbReference type="ARBA" id="ARBA00022617"/>
    </source>
</evidence>
<keyword evidence="5" id="KW-0732">Signal</keyword>
<accession>A0A229NUQ0</accession>
<dbReference type="Proteomes" id="UP000215145">
    <property type="component" value="Unassembled WGS sequence"/>
</dbReference>
<evidence type="ECO:0000256" key="3">
    <source>
        <dbReference type="ARBA" id="ARBA00023004"/>
    </source>
</evidence>
<name>A0A229NUQ0_9BACL</name>
<keyword evidence="8" id="KW-1185">Reference proteome</keyword>
<evidence type="ECO:0000313" key="7">
    <source>
        <dbReference type="EMBL" id="OXM13626.1"/>
    </source>
</evidence>
<organism evidence="7 8">
    <name type="scientific">Paenibacillus herberti</name>
    <dbReference type="NCBI Taxonomy" id="1619309"/>
    <lineage>
        <taxon>Bacteria</taxon>
        <taxon>Bacillati</taxon>
        <taxon>Bacillota</taxon>
        <taxon>Bacilli</taxon>
        <taxon>Bacillales</taxon>
        <taxon>Paenibacillaceae</taxon>
        <taxon>Paenibacillus</taxon>
    </lineage>
</organism>
<dbReference type="PROSITE" id="PS51257">
    <property type="entry name" value="PROKAR_LIPOPROTEIN"/>
    <property type="match status" value="1"/>
</dbReference>
<gene>
    <name evidence="7" type="ORF">CGZ75_21625</name>
</gene>
<dbReference type="AlphaFoldDB" id="A0A229NUQ0"/>
<dbReference type="EMBL" id="NMUQ01000003">
    <property type="protein sequence ID" value="OXM13626.1"/>
    <property type="molecule type" value="Genomic_DNA"/>
</dbReference>
<dbReference type="GO" id="GO:0009055">
    <property type="term" value="F:electron transfer activity"/>
    <property type="evidence" value="ECO:0007669"/>
    <property type="project" value="InterPro"/>
</dbReference>
<evidence type="ECO:0000256" key="5">
    <source>
        <dbReference type="SAM" id="SignalP"/>
    </source>
</evidence>
<feature type="domain" description="Cytochrome c" evidence="6">
    <location>
        <begin position="32"/>
        <end position="113"/>
    </location>
</feature>
<dbReference type="Gene3D" id="1.10.760.10">
    <property type="entry name" value="Cytochrome c-like domain"/>
    <property type="match status" value="1"/>
</dbReference>
<protein>
    <submittedName>
        <fullName evidence="7">Cytochrome C551</fullName>
    </submittedName>
</protein>
<keyword evidence="3 4" id="KW-0408">Iron</keyword>
<evidence type="ECO:0000256" key="4">
    <source>
        <dbReference type="PROSITE-ProRule" id="PRU00433"/>
    </source>
</evidence>
<evidence type="ECO:0000313" key="8">
    <source>
        <dbReference type="Proteomes" id="UP000215145"/>
    </source>
</evidence>
<evidence type="ECO:0000259" key="6">
    <source>
        <dbReference type="PROSITE" id="PS51007"/>
    </source>
</evidence>
<feature type="chain" id="PRO_5012398445" evidence="5">
    <location>
        <begin position="24"/>
        <end position="114"/>
    </location>
</feature>
<comment type="caution">
    <text evidence="7">The sequence shown here is derived from an EMBL/GenBank/DDBJ whole genome shotgun (WGS) entry which is preliminary data.</text>
</comment>
<keyword evidence="2 4" id="KW-0479">Metal-binding</keyword>
<dbReference type="OrthoDB" id="7933886at2"/>
<reference evidence="7 8" key="1">
    <citation type="submission" date="2017-07" db="EMBL/GenBank/DDBJ databases">
        <title>Paenibacillus herberti R33 genome sequencing and assembly.</title>
        <authorList>
            <person name="Su W."/>
        </authorList>
    </citation>
    <scope>NUCLEOTIDE SEQUENCE [LARGE SCALE GENOMIC DNA]</scope>
    <source>
        <strain evidence="7 8">R33</strain>
    </source>
</reference>
<feature type="signal peptide" evidence="5">
    <location>
        <begin position="1"/>
        <end position="23"/>
    </location>
</feature>
<proteinExistence type="predicted"/>
<keyword evidence="1 4" id="KW-0349">Heme</keyword>
<dbReference type="PROSITE" id="PS51007">
    <property type="entry name" value="CYTC"/>
    <property type="match status" value="1"/>
</dbReference>
<dbReference type="InterPro" id="IPR009056">
    <property type="entry name" value="Cyt_c-like_dom"/>
</dbReference>
<dbReference type="InterPro" id="IPR036909">
    <property type="entry name" value="Cyt_c-like_dom_sf"/>
</dbReference>
<dbReference type="SUPFAM" id="SSF46626">
    <property type="entry name" value="Cytochrome c"/>
    <property type="match status" value="1"/>
</dbReference>
<dbReference type="GO" id="GO:0046872">
    <property type="term" value="F:metal ion binding"/>
    <property type="evidence" value="ECO:0007669"/>
    <property type="project" value="UniProtKB-KW"/>
</dbReference>